<keyword evidence="3" id="KW-0067">ATP-binding</keyword>
<dbReference type="GO" id="GO:0016887">
    <property type="term" value="F:ATP hydrolysis activity"/>
    <property type="evidence" value="ECO:0007669"/>
    <property type="project" value="InterPro"/>
</dbReference>
<dbReference type="AlphaFoldDB" id="A0A383RA35"/>
<dbReference type="Gene3D" id="3.40.50.300">
    <property type="entry name" value="P-loop containing nucleotide triphosphate hydrolases"/>
    <property type="match status" value="1"/>
</dbReference>
<evidence type="ECO:0000313" key="5">
    <source>
        <dbReference type="EMBL" id="SYX84027.1"/>
    </source>
</evidence>
<feature type="domain" description="AAA+ ATPase" evidence="4">
    <location>
        <begin position="471"/>
        <end position="603"/>
    </location>
</feature>
<dbReference type="InterPro" id="IPR027417">
    <property type="entry name" value="P-loop_NTPase"/>
</dbReference>
<dbReference type="RefSeq" id="WP_197734720.1">
    <property type="nucleotide sequence ID" value="NZ_LS992241.1"/>
</dbReference>
<dbReference type="InterPro" id="IPR003593">
    <property type="entry name" value="AAA+_ATPase"/>
</dbReference>
<accession>A0A383RA35</accession>
<evidence type="ECO:0000256" key="1">
    <source>
        <dbReference type="ARBA" id="ARBA00006914"/>
    </source>
</evidence>
<evidence type="ECO:0000256" key="2">
    <source>
        <dbReference type="ARBA" id="ARBA00022741"/>
    </source>
</evidence>
<protein>
    <submittedName>
        <fullName evidence="5">ATPase</fullName>
    </submittedName>
</protein>
<gene>
    <name evidence="5" type="ORF">PBLR_12449</name>
</gene>
<dbReference type="InterPro" id="IPR050221">
    <property type="entry name" value="26S_Proteasome_ATPase"/>
</dbReference>
<dbReference type="SMART" id="SM00382">
    <property type="entry name" value="AAA"/>
    <property type="match status" value="1"/>
</dbReference>
<evidence type="ECO:0000313" key="6">
    <source>
        <dbReference type="Proteomes" id="UP000304148"/>
    </source>
</evidence>
<name>A0A383RA35_PAEAL</name>
<comment type="similarity">
    <text evidence="1">Belongs to the AAA ATPase family.</text>
</comment>
<dbReference type="CDD" id="cd19481">
    <property type="entry name" value="RecA-like_protease"/>
    <property type="match status" value="1"/>
</dbReference>
<dbReference type="GO" id="GO:0005524">
    <property type="term" value="F:ATP binding"/>
    <property type="evidence" value="ECO:0007669"/>
    <property type="project" value="UniProtKB-KW"/>
</dbReference>
<dbReference type="Proteomes" id="UP000304148">
    <property type="component" value="Chromosome"/>
</dbReference>
<organism evidence="5 6">
    <name type="scientific">Paenibacillus alvei</name>
    <name type="common">Bacillus alvei</name>
    <dbReference type="NCBI Taxonomy" id="44250"/>
    <lineage>
        <taxon>Bacteria</taxon>
        <taxon>Bacillati</taxon>
        <taxon>Bacillota</taxon>
        <taxon>Bacilli</taxon>
        <taxon>Bacillales</taxon>
        <taxon>Paenibacillaceae</taxon>
        <taxon>Paenibacillus</taxon>
    </lineage>
</organism>
<reference evidence="6" key="1">
    <citation type="submission" date="2018-08" db="EMBL/GenBank/DDBJ databases">
        <authorList>
            <person name="Chevrot R."/>
        </authorList>
    </citation>
    <scope>NUCLEOTIDE SEQUENCE [LARGE SCALE GENOMIC DNA]</scope>
</reference>
<sequence>MSRVMITNWYDANQEYLSIALANMRNSLESYSLEKEETQGESTMNTIGLRSRKIRPTFIQRLLSQFRRNHVENVIDTPIKRQILPVKEKALPDITPPAALEALCRALQLSPFERNILLLCAGIEMDSRFARLCSTIQGDSTRSYPTFSLALTLWPEGHWSALTPESPLRRWRLIEIGAGHELVYSPLRIDEWTLHYLAGTSYMDERLVGLVDPLRDSDTLVPSHEALVEQVTAAWTQNKGAAVIQLYGAENVTRRSIAAKASALKGTNLFVLPADLIPTSTADLDTLIYLWEREALLSKSVLLLDCDRLDEMDTTRVNALIRLVERMNALMIVSCREQRRIQHRQMLVLEVQKPSAGEQKTVWKRVIGKDIPDASARADALVSQFNLDSMTIYSIGAQGIDQQEALWDACRVQTRPRMSDLAQRIDSPATWSDLVIPEPQMQLLREIVAQVRQRAVVYETWGLGARSSRGLGISVLFAGPSGTGKTLAAEVLANELRLDLYRVDLSSVVSKYIGETEKNLRRIFDAAEDGGSILLFDEADALFGKRSEVTDSHDRYANLEVSYLLQRMETYRGLAILTTNMKSALDQAFLRRIRFVVQFPFPDAQQRAEIWRRIYLPTTPTEELDLGQLGRLQIAGGNIRNIALNAAFLAADEGKPIGMTHLRRAAQSEYAKLEKALAEIKIGGSSDATKH</sequence>
<evidence type="ECO:0000256" key="3">
    <source>
        <dbReference type="ARBA" id="ARBA00022840"/>
    </source>
</evidence>
<dbReference type="PANTHER" id="PTHR23073">
    <property type="entry name" value="26S PROTEASOME REGULATORY SUBUNIT"/>
    <property type="match status" value="1"/>
</dbReference>
<dbReference type="InterPro" id="IPR003959">
    <property type="entry name" value="ATPase_AAA_core"/>
</dbReference>
<proteinExistence type="inferred from homology"/>
<keyword evidence="2" id="KW-0547">Nucleotide-binding</keyword>
<evidence type="ECO:0000259" key="4">
    <source>
        <dbReference type="SMART" id="SM00382"/>
    </source>
</evidence>
<dbReference type="Pfam" id="PF00004">
    <property type="entry name" value="AAA"/>
    <property type="match status" value="1"/>
</dbReference>
<dbReference type="Pfam" id="PF22977">
    <property type="entry name" value="WHD"/>
    <property type="match status" value="1"/>
</dbReference>
<dbReference type="SUPFAM" id="SSF52540">
    <property type="entry name" value="P-loop containing nucleoside triphosphate hydrolases"/>
    <property type="match status" value="1"/>
</dbReference>
<dbReference type="InterPro" id="IPR054472">
    <property type="entry name" value="WHD"/>
</dbReference>
<dbReference type="EMBL" id="LS992241">
    <property type="protein sequence ID" value="SYX84027.1"/>
    <property type="molecule type" value="Genomic_DNA"/>
</dbReference>